<feature type="region of interest" description="Disordered" evidence="1">
    <location>
        <begin position="1"/>
        <end position="44"/>
    </location>
</feature>
<protein>
    <submittedName>
        <fullName evidence="2">Uncharacterized protein</fullName>
    </submittedName>
</protein>
<accession>A0A2S2PMI7</accession>
<gene>
    <name evidence="2" type="ORF">g.79839</name>
</gene>
<sequence length="128" mass="14103">MNLTRFNDGDGPGGSGQQCGVGGVRRRAKDAAGGTRGRRCGRQRRSSPVIVQLPGYLRAEIQCPSVPAKRSGHRDRGAWRCETKNVKNRNKILNNLLESENAGVFSPLWCCGSVRNYYRSVLHAIVYS</sequence>
<evidence type="ECO:0000313" key="2">
    <source>
        <dbReference type="EMBL" id="MBY30076.1"/>
    </source>
</evidence>
<proteinExistence type="predicted"/>
<evidence type="ECO:0000256" key="1">
    <source>
        <dbReference type="SAM" id="MobiDB-lite"/>
    </source>
</evidence>
<feature type="compositionally biased region" description="Gly residues" evidence="1">
    <location>
        <begin position="10"/>
        <end position="23"/>
    </location>
</feature>
<reference evidence="2" key="1">
    <citation type="submission" date="2018-04" db="EMBL/GenBank/DDBJ databases">
        <title>Transcriptome of Schizaphis graminum biotype I.</title>
        <authorList>
            <person name="Scully E.D."/>
            <person name="Geib S.M."/>
            <person name="Palmer N.A."/>
            <person name="Koch K."/>
            <person name="Bradshaw J."/>
            <person name="Heng-Moss T."/>
            <person name="Sarath G."/>
        </authorList>
    </citation>
    <scope>NUCLEOTIDE SEQUENCE</scope>
</reference>
<dbReference type="EMBL" id="GGMR01017457">
    <property type="protein sequence ID" value="MBY30076.1"/>
    <property type="molecule type" value="Transcribed_RNA"/>
</dbReference>
<organism evidence="2">
    <name type="scientific">Schizaphis graminum</name>
    <name type="common">Green bug aphid</name>
    <dbReference type="NCBI Taxonomy" id="13262"/>
    <lineage>
        <taxon>Eukaryota</taxon>
        <taxon>Metazoa</taxon>
        <taxon>Ecdysozoa</taxon>
        <taxon>Arthropoda</taxon>
        <taxon>Hexapoda</taxon>
        <taxon>Insecta</taxon>
        <taxon>Pterygota</taxon>
        <taxon>Neoptera</taxon>
        <taxon>Paraneoptera</taxon>
        <taxon>Hemiptera</taxon>
        <taxon>Sternorrhyncha</taxon>
        <taxon>Aphidomorpha</taxon>
        <taxon>Aphidoidea</taxon>
        <taxon>Aphididae</taxon>
        <taxon>Aphidini</taxon>
        <taxon>Schizaphis</taxon>
    </lineage>
</organism>
<name>A0A2S2PMI7_SCHGA</name>
<dbReference type="AlphaFoldDB" id="A0A2S2PMI7"/>